<accession>A0A173SX91</accession>
<gene>
    <name evidence="2" type="ORF">ERS852425_01565</name>
</gene>
<evidence type="ECO:0000313" key="2">
    <source>
        <dbReference type="EMBL" id="CUM93758.1"/>
    </source>
</evidence>
<feature type="transmembrane region" description="Helical" evidence="1">
    <location>
        <begin position="34"/>
        <end position="57"/>
    </location>
</feature>
<keyword evidence="1" id="KW-0472">Membrane</keyword>
<evidence type="ECO:0000313" key="3">
    <source>
        <dbReference type="Proteomes" id="UP000095598"/>
    </source>
</evidence>
<reference evidence="2 3" key="1">
    <citation type="submission" date="2015-09" db="EMBL/GenBank/DDBJ databases">
        <authorList>
            <consortium name="Pathogen Informatics"/>
        </authorList>
    </citation>
    <scope>NUCLEOTIDE SEQUENCE [LARGE SCALE GENOMIC DNA]</scope>
    <source>
        <strain evidence="2 3">2789STDY5608868</strain>
    </source>
</reference>
<protein>
    <recommendedName>
        <fullName evidence="4">Zinc ribbon domain-containing protein</fullName>
    </recommendedName>
</protein>
<sequence length="81" mass="9322">MDHRKVRKIYWICWLLASVIVVFGALLPDEKMQKIVIAIGIIIVIFGNIIAICFMRCPYCRGLLNLRGFSPDYCPYCGKKI</sequence>
<keyword evidence="1" id="KW-1133">Transmembrane helix</keyword>
<dbReference type="AlphaFoldDB" id="A0A173SX91"/>
<proteinExistence type="predicted"/>
<name>A0A173SX91_ANAHA</name>
<evidence type="ECO:0000256" key="1">
    <source>
        <dbReference type="SAM" id="Phobius"/>
    </source>
</evidence>
<dbReference type="EMBL" id="CYXT01000010">
    <property type="protein sequence ID" value="CUM93758.1"/>
    <property type="molecule type" value="Genomic_DNA"/>
</dbReference>
<feature type="transmembrane region" description="Helical" evidence="1">
    <location>
        <begin position="9"/>
        <end position="28"/>
    </location>
</feature>
<keyword evidence="1" id="KW-0812">Transmembrane</keyword>
<dbReference type="RefSeq" id="WP_008393953.1">
    <property type="nucleotide sequence ID" value="NZ_BAABXM010000001.1"/>
</dbReference>
<evidence type="ECO:0008006" key="4">
    <source>
        <dbReference type="Google" id="ProtNLM"/>
    </source>
</evidence>
<dbReference type="Proteomes" id="UP000095598">
    <property type="component" value="Unassembled WGS sequence"/>
</dbReference>
<organism evidence="2 3">
    <name type="scientific">Anaerostipes hadrus</name>
    <dbReference type="NCBI Taxonomy" id="649756"/>
    <lineage>
        <taxon>Bacteria</taxon>
        <taxon>Bacillati</taxon>
        <taxon>Bacillota</taxon>
        <taxon>Clostridia</taxon>
        <taxon>Lachnospirales</taxon>
        <taxon>Lachnospiraceae</taxon>
        <taxon>Anaerostipes</taxon>
    </lineage>
</organism>